<dbReference type="GO" id="GO:0046487">
    <property type="term" value="P:glyoxylate metabolic process"/>
    <property type="evidence" value="ECO:0007669"/>
    <property type="project" value="TreeGrafter"/>
</dbReference>
<keyword evidence="5" id="KW-0670">Pyruvate</keyword>
<evidence type="ECO:0000313" key="6">
    <source>
        <dbReference type="Proteomes" id="UP000243535"/>
    </source>
</evidence>
<dbReference type="InterPro" id="IPR026040">
    <property type="entry name" value="HyI-like"/>
</dbReference>
<evidence type="ECO:0000259" key="4">
    <source>
        <dbReference type="Pfam" id="PF01261"/>
    </source>
</evidence>
<feature type="domain" description="Xylose isomerase-like TIM barrel" evidence="4">
    <location>
        <begin position="21"/>
        <end position="249"/>
    </location>
</feature>
<dbReference type="STRING" id="375574.GCA_001418035_01875"/>
<dbReference type="AlphaFoldDB" id="A0A0K6H0B1"/>
<dbReference type="GO" id="GO:0008903">
    <property type="term" value="F:hydroxypyruvate isomerase activity"/>
    <property type="evidence" value="ECO:0007669"/>
    <property type="project" value="TreeGrafter"/>
</dbReference>
<evidence type="ECO:0000256" key="3">
    <source>
        <dbReference type="PIRSR" id="PIRSR006241-50"/>
    </source>
</evidence>
<dbReference type="Proteomes" id="UP000243535">
    <property type="component" value="Unassembled WGS sequence"/>
</dbReference>
<dbReference type="InterPro" id="IPR050417">
    <property type="entry name" value="Sugar_Epim/Isomerase"/>
</dbReference>
<reference evidence="6" key="1">
    <citation type="submission" date="2015-08" db="EMBL/GenBank/DDBJ databases">
        <authorList>
            <person name="Varghese N."/>
        </authorList>
    </citation>
    <scope>NUCLEOTIDE SEQUENCE [LARGE SCALE GENOMIC DNA]</scope>
    <source>
        <strain evidence="6">DSM 17901</strain>
    </source>
</reference>
<evidence type="ECO:0000256" key="2">
    <source>
        <dbReference type="PIRNR" id="PIRNR006241"/>
    </source>
</evidence>
<keyword evidence="6" id="KW-1185">Reference proteome</keyword>
<dbReference type="InterPro" id="IPR013022">
    <property type="entry name" value="Xyl_isomerase-like_TIM-brl"/>
</dbReference>
<dbReference type="OrthoDB" id="9786584at2"/>
<proteinExistence type="inferred from homology"/>
<protein>
    <submittedName>
        <fullName evidence="5">Hydroxypyruvate isomerase</fullName>
    </submittedName>
</protein>
<dbReference type="Pfam" id="PF01261">
    <property type="entry name" value="AP_endonuc_2"/>
    <property type="match status" value="1"/>
</dbReference>
<organism evidence="5 6">
    <name type="scientific">Gulbenkiania indica</name>
    <dbReference type="NCBI Taxonomy" id="375574"/>
    <lineage>
        <taxon>Bacteria</taxon>
        <taxon>Pseudomonadati</taxon>
        <taxon>Pseudomonadota</taxon>
        <taxon>Betaproteobacteria</taxon>
        <taxon>Neisseriales</taxon>
        <taxon>Chromobacteriaceae</taxon>
        <taxon>Gulbenkiania</taxon>
    </lineage>
</organism>
<evidence type="ECO:0000313" key="5">
    <source>
        <dbReference type="EMBL" id="CUA84437.1"/>
    </source>
</evidence>
<feature type="active site" description="Proton donor/acceptor" evidence="3">
    <location>
        <position position="143"/>
    </location>
</feature>
<dbReference type="PANTHER" id="PTHR43489:SF6">
    <property type="entry name" value="HYDROXYPYRUVATE ISOMERASE-RELATED"/>
    <property type="match status" value="1"/>
</dbReference>
<dbReference type="PANTHER" id="PTHR43489">
    <property type="entry name" value="ISOMERASE"/>
    <property type="match status" value="1"/>
</dbReference>
<feature type="active site" description="Proton donor/acceptor" evidence="3">
    <location>
        <position position="240"/>
    </location>
</feature>
<dbReference type="RefSeq" id="WP_141656733.1">
    <property type="nucleotide sequence ID" value="NZ_CYHA01000004.1"/>
</dbReference>
<evidence type="ECO:0000256" key="1">
    <source>
        <dbReference type="ARBA" id="ARBA00023235"/>
    </source>
</evidence>
<sequence>MLKLSANLSLLYTHLPWRARFDAARAAGFEAVEIQFPYQTPLAELVAASQTSGLPVVLINLPAADLMEGGAGLACHPARQGAFRQAFTTLLPYAEALGVEAVNILPGRLPAGVARETALEVLSANLHHAAALLAGHGIRATFEAINRHDMPGFLVSSGDDMLALLEEVAHANLYMQADLYHLARSGDNITAFLAKHWARIGHIQFADVPGRGAPGSGTLPFDDLFAQIAALPYRYWTGAEYRPGAPAEAWLERWRRRA</sequence>
<gene>
    <name evidence="5" type="ORF">Ga0061063_2085</name>
</gene>
<dbReference type="InterPro" id="IPR036237">
    <property type="entry name" value="Xyl_isomerase-like_sf"/>
</dbReference>
<name>A0A0K6H0B1_9NEIS</name>
<accession>A0A0K6H0B1</accession>
<comment type="similarity">
    <text evidence="2">Belongs to the hyi family.</text>
</comment>
<keyword evidence="1 2" id="KW-0413">Isomerase</keyword>
<dbReference type="SUPFAM" id="SSF51658">
    <property type="entry name" value="Xylose isomerase-like"/>
    <property type="match status" value="1"/>
</dbReference>
<dbReference type="Gene3D" id="3.20.20.150">
    <property type="entry name" value="Divalent-metal-dependent TIM barrel enzymes"/>
    <property type="match status" value="1"/>
</dbReference>
<dbReference type="EMBL" id="CYHA01000004">
    <property type="protein sequence ID" value="CUA84437.1"/>
    <property type="molecule type" value="Genomic_DNA"/>
</dbReference>
<dbReference type="PIRSF" id="PIRSF006241">
    <property type="entry name" value="HyI"/>
    <property type="match status" value="1"/>
</dbReference>